<keyword evidence="7 15" id="KW-0479">Metal-binding</keyword>
<evidence type="ECO:0000313" key="20">
    <source>
        <dbReference type="Proteomes" id="UP000177722"/>
    </source>
</evidence>
<dbReference type="PROSITE" id="PS00178">
    <property type="entry name" value="AA_TRNA_LIGASE_I"/>
    <property type="match status" value="1"/>
</dbReference>
<evidence type="ECO:0000256" key="9">
    <source>
        <dbReference type="ARBA" id="ARBA00022833"/>
    </source>
</evidence>
<keyword evidence="10 15" id="KW-0067">ATP-binding</keyword>
<evidence type="ECO:0000256" key="5">
    <source>
        <dbReference type="ARBA" id="ARBA00022490"/>
    </source>
</evidence>
<dbReference type="SUPFAM" id="SSF53254">
    <property type="entry name" value="Phosphoglycerate mutase-like"/>
    <property type="match status" value="1"/>
</dbReference>
<dbReference type="EMBL" id="MHWF01000033">
    <property type="protein sequence ID" value="OHB04819.1"/>
    <property type="molecule type" value="Genomic_DNA"/>
</dbReference>
<dbReference type="InterPro" id="IPR002300">
    <property type="entry name" value="aa-tRNA-synth_Ia"/>
</dbReference>
<dbReference type="GO" id="GO:0004822">
    <property type="term" value="F:isoleucine-tRNA ligase activity"/>
    <property type="evidence" value="ECO:0007669"/>
    <property type="project" value="UniProtKB-UniRule"/>
</dbReference>
<sequence>MLRGLKEFNLSDIEEKVLKFWKENHVFERSLKLREDSEPFRFFEGPPTANGRPHMGHAQGRVFKDIIPRFKTMQGYYVERKAGWDTHGLPVEIEVEKELGLKNKQDIEKFGIAEFNQRAKASVWKYKEEWEKMTDRIGFWVDLEHPYITYDSKYIESLWWVFKEISKRKLLKKSFKIVPWCPRCQTPLSSHELSQGYKKAKDPSIYVKFKIKQKTTNNKQQEFLLVWTTTPWTLPSNVAIAVNPKLIYTKYKIGNEYVWAHRLPSGIEDAEVVEKISGKRLVGTAYEPLFSVSGPWQSNKKFFKVYAGDFVSTKDGSGFVHIAPAFGEDDLNLVKKLIKDLVGNIPITIDERGIVKKGLPGTGKFAKTADKDIIADLEERKLLLQTGSVEHDYPFCWRCDTPLLYFARYSWFIEMSRLKNDLLKNNQKINWIPAHIKEGRFGEWLKDIKDWAISRDRYWGTPLPIWQCGHCQALEVIGSLEELNKLRYYKNNFWILRHGEADHNAQGWVPGIEKDKIVSHLTEKGKAQVKESALKLKKLLRGKKLDFIFTSPYERTRDSAKIVAEAVGGAVITTEDFHEYDTGIFFGKPISEFWKFFKDSLEKFTKAPPNGETLNAIKQRMIRGVLALNQKHQDKNILIVSHGDPLWVLEGALKNLNNEEIVAAKSDYIRVGEVRELPVGNWPYNPTTGEVDMHRPHADEIYLKCRKCQNRMARVPEVADAWFDSGAMPYAQWHYPFEHKDLVDKKIAFPADYISEGIDQTRGWFYTLLAVATALGKGVPYLNVITQGHILDKFGKKMSKSKGNVVSPMDLMDKYGADALRWYFYTQTVSGEPKAFDEADVVKSMRKFLMILYNSFLFFDTYGIRNLLPLSKDDFNIIDWWILTRLSETIGSVTGFLENYDVGSASRAIEELVDDLSRWHIRRSRRRFQKSNNPKDLATASSVLHHVLLEISKLTAPFTPFFSDALYQSLIGENQSVHLTDWPKFSKEYLKKDLIEKMSEVRRLASLALAVRAEKGFKVRQPLQLLEIKSKVLDVRDTEFLDLLKDEVNVKEVAMNLNLDVEVLFDTVITPELKSEGLVREFARMVQDLRQAAGLEPKDRIMVMAEIAGEVRRVLENQAAVIKKEVNAETLELKKSEKFDAEINGRIDGQPIWIGVRKIK</sequence>
<dbReference type="SUPFAM" id="SSF47323">
    <property type="entry name" value="Anticodon-binding domain of a subclass of class I aminoacyl-tRNA synthetases"/>
    <property type="match status" value="1"/>
</dbReference>
<dbReference type="PANTHER" id="PTHR42780:SF1">
    <property type="entry name" value="ISOLEUCINE--TRNA LIGASE, CYTOPLASMIC"/>
    <property type="match status" value="1"/>
</dbReference>
<dbReference type="AlphaFoldDB" id="A0A1G2U5P6"/>
<dbReference type="InterPro" id="IPR002301">
    <property type="entry name" value="Ile-tRNA-ligase"/>
</dbReference>
<dbReference type="InterPro" id="IPR029033">
    <property type="entry name" value="His_PPase_superfam"/>
</dbReference>
<dbReference type="Pfam" id="PF00300">
    <property type="entry name" value="His_Phos_1"/>
    <property type="match status" value="1"/>
</dbReference>
<feature type="binding site" evidence="16">
    <location>
        <begin position="497"/>
        <end position="504"/>
    </location>
    <ligand>
        <name>substrate</name>
    </ligand>
</feature>
<comment type="cofactor">
    <cofactor evidence="1 15">
        <name>Zn(2+)</name>
        <dbReference type="ChEBI" id="CHEBI:29105"/>
    </cofactor>
</comment>
<comment type="subcellular location">
    <subcellularLocation>
        <location evidence="2 15">Cytoplasm</location>
    </subcellularLocation>
</comment>
<dbReference type="Proteomes" id="UP000177722">
    <property type="component" value="Unassembled WGS sequence"/>
</dbReference>
<dbReference type="CDD" id="cd07961">
    <property type="entry name" value="Anticodon_Ia_Ile_ABEc"/>
    <property type="match status" value="1"/>
</dbReference>
<evidence type="ECO:0000256" key="11">
    <source>
        <dbReference type="ARBA" id="ARBA00022917"/>
    </source>
</evidence>
<dbReference type="GO" id="GO:0005737">
    <property type="term" value="C:cytoplasm"/>
    <property type="evidence" value="ECO:0007669"/>
    <property type="project" value="UniProtKB-SubCell"/>
</dbReference>
<organism evidence="19 20">
    <name type="scientific">Candidatus Zambryskibacteria bacterium RIFCSPLOWO2_01_FULL_45_43</name>
    <dbReference type="NCBI Taxonomy" id="1802762"/>
    <lineage>
        <taxon>Bacteria</taxon>
        <taxon>Candidatus Zambryskiibacteriota</taxon>
    </lineage>
</organism>
<protein>
    <recommendedName>
        <fullName evidence="15">Isoleucine--tRNA ligase</fullName>
        <ecNumber evidence="15">6.1.1.5</ecNumber>
    </recommendedName>
    <alternativeName>
        <fullName evidence="15">Isoleucyl-tRNA synthetase</fullName>
        <shortName evidence="15">IleRS</shortName>
    </alternativeName>
</protein>
<evidence type="ECO:0000256" key="15">
    <source>
        <dbReference type="HAMAP-Rule" id="MF_02003"/>
    </source>
</evidence>
<dbReference type="InterPro" id="IPR033709">
    <property type="entry name" value="Anticodon_Ile_ABEc"/>
</dbReference>
<evidence type="ECO:0000313" key="19">
    <source>
        <dbReference type="EMBL" id="OHB04819.1"/>
    </source>
</evidence>
<keyword evidence="11 15" id="KW-0648">Protein biosynthesis</keyword>
<evidence type="ECO:0000256" key="13">
    <source>
        <dbReference type="ARBA" id="ARBA00025217"/>
    </source>
</evidence>
<evidence type="ECO:0000256" key="8">
    <source>
        <dbReference type="ARBA" id="ARBA00022741"/>
    </source>
</evidence>
<dbReference type="InterPro" id="IPR009008">
    <property type="entry name" value="Val/Leu/Ile-tRNA-synth_edit"/>
</dbReference>
<keyword evidence="8 15" id="KW-0547">Nucleotide-binding</keyword>
<dbReference type="GO" id="GO:0006428">
    <property type="term" value="P:isoleucyl-tRNA aminoacylation"/>
    <property type="evidence" value="ECO:0007669"/>
    <property type="project" value="UniProtKB-UniRule"/>
</dbReference>
<dbReference type="Pfam" id="PF00133">
    <property type="entry name" value="tRNA-synt_1"/>
    <property type="match status" value="2"/>
</dbReference>
<evidence type="ECO:0000256" key="10">
    <source>
        <dbReference type="ARBA" id="ARBA00022840"/>
    </source>
</evidence>
<evidence type="ECO:0000256" key="1">
    <source>
        <dbReference type="ARBA" id="ARBA00001947"/>
    </source>
</evidence>
<evidence type="ECO:0000259" key="17">
    <source>
        <dbReference type="Pfam" id="PF00133"/>
    </source>
</evidence>
<dbReference type="PRINTS" id="PR00984">
    <property type="entry name" value="TRNASYNTHILE"/>
</dbReference>
<comment type="caution">
    <text evidence="19">The sequence shown here is derived from an EMBL/GenBank/DDBJ whole genome shotgun (WGS) entry which is preliminary data.</text>
</comment>
<comment type="subunit">
    <text evidence="4 15">Monomer.</text>
</comment>
<dbReference type="CDD" id="cd07067">
    <property type="entry name" value="HP_PGM_like"/>
    <property type="match status" value="1"/>
</dbReference>
<evidence type="ECO:0000256" key="14">
    <source>
        <dbReference type="ARBA" id="ARBA00048359"/>
    </source>
</evidence>
<dbReference type="SUPFAM" id="SSF52374">
    <property type="entry name" value="Nucleotidylyl transferase"/>
    <property type="match status" value="1"/>
</dbReference>
<dbReference type="GO" id="GO:0005524">
    <property type="term" value="F:ATP binding"/>
    <property type="evidence" value="ECO:0007669"/>
    <property type="project" value="UniProtKB-UniRule"/>
</dbReference>
<keyword evidence="5 15" id="KW-0963">Cytoplasm</keyword>
<feature type="domain" description="Aminoacyl-tRNA synthetase class Ia" evidence="17">
    <location>
        <begin position="17"/>
        <end position="488"/>
    </location>
</feature>
<comment type="domain">
    <text evidence="15">IleRS has two distinct active sites: one for aminoacylation and one for editing. The misactivated valine is translocated from the active site to the editing site, which sterically excludes the correctly activated isoleucine. The single editing site contains two valyl binding pockets, one specific for each substrate (Val-AMP or Val-tRNA(Ile)).</text>
</comment>
<proteinExistence type="inferred from homology"/>
<gene>
    <name evidence="15" type="primary">ileS</name>
    <name evidence="19" type="ORF">A3B16_01280</name>
</gene>
<evidence type="ECO:0000256" key="6">
    <source>
        <dbReference type="ARBA" id="ARBA00022598"/>
    </source>
</evidence>
<dbReference type="InterPro" id="IPR009080">
    <property type="entry name" value="tRNAsynth_Ia_anticodon-bd"/>
</dbReference>
<dbReference type="Gene3D" id="1.10.730.10">
    <property type="entry name" value="Isoleucyl-tRNA Synthetase, Domain 1"/>
    <property type="match status" value="1"/>
</dbReference>
<feature type="domain" description="Methionyl/Valyl/Leucyl/Isoleucyl-tRNA synthetase anticodon-binding" evidence="18">
    <location>
        <begin position="879"/>
        <end position="1025"/>
    </location>
</feature>
<dbReference type="SUPFAM" id="SSF50677">
    <property type="entry name" value="ValRS/IleRS/LeuRS editing domain"/>
    <property type="match status" value="1"/>
</dbReference>
<dbReference type="HAMAP" id="MF_02003">
    <property type="entry name" value="Ile_tRNA_synth_type2"/>
    <property type="match status" value="1"/>
</dbReference>
<evidence type="ECO:0000256" key="2">
    <source>
        <dbReference type="ARBA" id="ARBA00004496"/>
    </source>
</evidence>
<keyword evidence="9 15" id="KW-0862">Zinc</keyword>
<evidence type="ECO:0000256" key="12">
    <source>
        <dbReference type="ARBA" id="ARBA00023146"/>
    </source>
</evidence>
<dbReference type="InterPro" id="IPR014729">
    <property type="entry name" value="Rossmann-like_a/b/a_fold"/>
</dbReference>
<evidence type="ECO:0000256" key="4">
    <source>
        <dbReference type="ARBA" id="ARBA00011245"/>
    </source>
</evidence>
<dbReference type="InterPro" id="IPR013078">
    <property type="entry name" value="His_Pase_superF_clade-1"/>
</dbReference>
<dbReference type="PANTHER" id="PTHR42780">
    <property type="entry name" value="SOLEUCYL-TRNA SYNTHETASE"/>
    <property type="match status" value="1"/>
</dbReference>
<dbReference type="GO" id="GO:0002161">
    <property type="term" value="F:aminoacyl-tRNA deacylase activity"/>
    <property type="evidence" value="ECO:0007669"/>
    <property type="project" value="InterPro"/>
</dbReference>
<dbReference type="Pfam" id="PF19302">
    <property type="entry name" value="DUF5915"/>
    <property type="match status" value="1"/>
</dbReference>
<feature type="domain" description="Aminoacyl-tRNA synthetase class Ia" evidence="17">
    <location>
        <begin position="694"/>
        <end position="829"/>
    </location>
</feature>
<dbReference type="Pfam" id="PF08264">
    <property type="entry name" value="Anticodon_1"/>
    <property type="match status" value="1"/>
</dbReference>
<reference evidence="19 20" key="1">
    <citation type="journal article" date="2016" name="Nat. Commun.">
        <title>Thousands of microbial genomes shed light on interconnected biogeochemical processes in an aquifer system.</title>
        <authorList>
            <person name="Anantharaman K."/>
            <person name="Brown C.T."/>
            <person name="Hug L.A."/>
            <person name="Sharon I."/>
            <person name="Castelle C.J."/>
            <person name="Probst A.J."/>
            <person name="Thomas B.C."/>
            <person name="Singh A."/>
            <person name="Wilkins M.J."/>
            <person name="Karaoz U."/>
            <person name="Brodie E.L."/>
            <person name="Williams K.H."/>
            <person name="Hubbard S.S."/>
            <person name="Banfield J.F."/>
        </authorList>
    </citation>
    <scope>NUCLEOTIDE SEQUENCE [LARGE SCALE GENOMIC DNA]</scope>
</reference>
<feature type="binding site" evidence="15">
    <location>
        <position position="800"/>
    </location>
    <ligand>
        <name>ATP</name>
        <dbReference type="ChEBI" id="CHEBI:30616"/>
    </ligand>
</feature>
<dbReference type="Gene3D" id="3.90.740.10">
    <property type="entry name" value="Valyl/Leucyl/Isoleucyl-tRNA synthetase, editing domain"/>
    <property type="match status" value="1"/>
</dbReference>
<name>A0A1G2U5P6_9BACT</name>
<dbReference type="EC" id="6.1.1.5" evidence="15"/>
<evidence type="ECO:0000256" key="7">
    <source>
        <dbReference type="ARBA" id="ARBA00022723"/>
    </source>
</evidence>
<keyword evidence="12 15" id="KW-0030">Aminoacyl-tRNA synthetase</keyword>
<feature type="short sequence motif" description="'HIGH' region" evidence="15">
    <location>
        <begin position="47"/>
        <end position="57"/>
    </location>
</feature>
<comment type="function">
    <text evidence="13 15">Catalyzes the attachment of isoleucine to tRNA(Ile). As IleRS can inadvertently accommodate and process structurally similar amino acids such as valine, to avoid such errors it has two additional distinct tRNA(Ile)-dependent editing activities. One activity is designated as 'pretransfer' editing and involves the hydrolysis of activated Val-AMP. The other activity is designated 'posttransfer' editing and involves deacylation of mischarged Val-tRNA(Ile).</text>
</comment>
<evidence type="ECO:0000256" key="3">
    <source>
        <dbReference type="ARBA" id="ARBA00007078"/>
    </source>
</evidence>
<comment type="similarity">
    <text evidence="3 15">Belongs to the class-I aminoacyl-tRNA synthetase family. IleS type 2 subfamily.</text>
</comment>
<accession>A0A1G2U5P6</accession>
<feature type="short sequence motif" description="'KMSKS' region" evidence="15">
    <location>
        <begin position="797"/>
        <end position="801"/>
    </location>
</feature>
<dbReference type="Gene3D" id="3.40.50.1240">
    <property type="entry name" value="Phosphoglycerate mutase-like"/>
    <property type="match status" value="1"/>
</dbReference>
<dbReference type="Gene3D" id="3.40.50.620">
    <property type="entry name" value="HUPs"/>
    <property type="match status" value="3"/>
</dbReference>
<comment type="catalytic activity">
    <reaction evidence="14 15">
        <text>tRNA(Ile) + L-isoleucine + ATP = L-isoleucyl-tRNA(Ile) + AMP + diphosphate</text>
        <dbReference type="Rhea" id="RHEA:11060"/>
        <dbReference type="Rhea" id="RHEA-COMP:9666"/>
        <dbReference type="Rhea" id="RHEA-COMP:9695"/>
        <dbReference type="ChEBI" id="CHEBI:30616"/>
        <dbReference type="ChEBI" id="CHEBI:33019"/>
        <dbReference type="ChEBI" id="CHEBI:58045"/>
        <dbReference type="ChEBI" id="CHEBI:78442"/>
        <dbReference type="ChEBI" id="CHEBI:78528"/>
        <dbReference type="ChEBI" id="CHEBI:456215"/>
        <dbReference type="EC" id="6.1.1.5"/>
    </reaction>
</comment>
<dbReference type="FunFam" id="3.40.50.620:FF:000063">
    <property type="entry name" value="Isoleucine--tRNA ligase"/>
    <property type="match status" value="1"/>
</dbReference>
<dbReference type="InterPro" id="IPR023586">
    <property type="entry name" value="Ile-tRNA-ligase_type2"/>
</dbReference>
<feature type="binding site" evidence="16">
    <location>
        <position position="555"/>
    </location>
    <ligand>
        <name>substrate</name>
    </ligand>
</feature>
<evidence type="ECO:0000259" key="18">
    <source>
        <dbReference type="Pfam" id="PF08264"/>
    </source>
</evidence>
<dbReference type="GO" id="GO:0000049">
    <property type="term" value="F:tRNA binding"/>
    <property type="evidence" value="ECO:0007669"/>
    <property type="project" value="InterPro"/>
</dbReference>
<dbReference type="SMART" id="SM00855">
    <property type="entry name" value="PGAM"/>
    <property type="match status" value="1"/>
</dbReference>
<keyword evidence="6 15" id="KW-0436">Ligase</keyword>
<dbReference type="InterPro" id="IPR013155">
    <property type="entry name" value="M/V/L/I-tRNA-synth_anticd-bd"/>
</dbReference>
<evidence type="ECO:0000256" key="16">
    <source>
        <dbReference type="PIRSR" id="PIRSR613078-2"/>
    </source>
</evidence>
<dbReference type="InterPro" id="IPR001412">
    <property type="entry name" value="aa-tRNA-synth_I_CS"/>
</dbReference>
<dbReference type="GO" id="GO:0008270">
    <property type="term" value="F:zinc ion binding"/>
    <property type="evidence" value="ECO:0007669"/>
    <property type="project" value="UniProtKB-UniRule"/>
</dbReference>